<organism evidence="2 3">
    <name type="scientific">Acanthopleuribacter pedis</name>
    <dbReference type="NCBI Taxonomy" id="442870"/>
    <lineage>
        <taxon>Bacteria</taxon>
        <taxon>Pseudomonadati</taxon>
        <taxon>Acidobacteriota</taxon>
        <taxon>Holophagae</taxon>
        <taxon>Acanthopleuribacterales</taxon>
        <taxon>Acanthopleuribacteraceae</taxon>
        <taxon>Acanthopleuribacter</taxon>
    </lineage>
</organism>
<accession>A0A8J7Q5D1</accession>
<dbReference type="Proteomes" id="UP000664417">
    <property type="component" value="Unassembled WGS sequence"/>
</dbReference>
<feature type="compositionally biased region" description="Polar residues" evidence="1">
    <location>
        <begin position="26"/>
        <end position="54"/>
    </location>
</feature>
<reference evidence="2" key="1">
    <citation type="submission" date="2021-03" db="EMBL/GenBank/DDBJ databases">
        <authorList>
            <person name="Wang G."/>
        </authorList>
    </citation>
    <scope>NUCLEOTIDE SEQUENCE</scope>
    <source>
        <strain evidence="2">KCTC 12899</strain>
    </source>
</reference>
<keyword evidence="3" id="KW-1185">Reference proteome</keyword>
<proteinExistence type="predicted"/>
<name>A0A8J7Q5D1_9BACT</name>
<evidence type="ECO:0000313" key="3">
    <source>
        <dbReference type="Proteomes" id="UP000664417"/>
    </source>
</evidence>
<gene>
    <name evidence="2" type="ORF">J3U88_07230</name>
</gene>
<protein>
    <submittedName>
        <fullName evidence="2">Uncharacterized protein</fullName>
    </submittedName>
</protein>
<feature type="compositionally biased region" description="Low complexity" evidence="1">
    <location>
        <begin position="11"/>
        <end position="20"/>
    </location>
</feature>
<dbReference type="RefSeq" id="WP_207857904.1">
    <property type="nucleotide sequence ID" value="NZ_JAFREP010000005.1"/>
</dbReference>
<feature type="region of interest" description="Disordered" evidence="1">
    <location>
        <begin position="192"/>
        <end position="213"/>
    </location>
</feature>
<comment type="caution">
    <text evidence="2">The sequence shown here is derived from an EMBL/GenBank/DDBJ whole genome shotgun (WGS) entry which is preliminary data.</text>
</comment>
<dbReference type="AlphaFoldDB" id="A0A8J7Q5D1"/>
<sequence length="213" mass="23444">MSWLPNIFGKTQTNPTQTPQKIEAPESSSLGKSKPSTFDSEPPSFQTGPSQPKTPKSHPFSFMFSKNQNPHTYTVKTELGSVEDYPPNKVQEKLPHHMTPMQDVSKPVHDGDTTTIPMLGTVKHLVHDDGSITNQTTPDHLLHDGMVNRSVTQENGKTVVVTHGSGTGPLPRTNNFFANSLWGGVDQGLKQDLDQSMGRKPPTTGFEPWESFI</sequence>
<feature type="region of interest" description="Disordered" evidence="1">
    <location>
        <begin position="1"/>
        <end position="67"/>
    </location>
</feature>
<dbReference type="EMBL" id="JAFREP010000005">
    <property type="protein sequence ID" value="MBO1318241.1"/>
    <property type="molecule type" value="Genomic_DNA"/>
</dbReference>
<evidence type="ECO:0000256" key="1">
    <source>
        <dbReference type="SAM" id="MobiDB-lite"/>
    </source>
</evidence>
<evidence type="ECO:0000313" key="2">
    <source>
        <dbReference type="EMBL" id="MBO1318241.1"/>
    </source>
</evidence>